<feature type="compositionally biased region" description="Polar residues" evidence="5">
    <location>
        <begin position="1"/>
        <end position="13"/>
    </location>
</feature>
<keyword evidence="4" id="KW-0788">Thiol protease</keyword>
<dbReference type="GO" id="GO:0016929">
    <property type="term" value="F:deSUMOylase activity"/>
    <property type="evidence" value="ECO:0007669"/>
    <property type="project" value="TreeGrafter"/>
</dbReference>
<dbReference type="PANTHER" id="PTHR12606">
    <property type="entry name" value="SENTRIN/SUMO-SPECIFIC PROTEASE"/>
    <property type="match status" value="1"/>
</dbReference>
<dbReference type="WBParaSite" id="PSAMB.scaffold5872size10695.g27451.t1">
    <property type="protein sequence ID" value="PSAMB.scaffold5872size10695.g27451.t1"/>
    <property type="gene ID" value="PSAMB.scaffold5872size10695.g27451"/>
</dbReference>
<proteinExistence type="inferred from homology"/>
<evidence type="ECO:0000256" key="2">
    <source>
        <dbReference type="ARBA" id="ARBA00022670"/>
    </source>
</evidence>
<keyword evidence="2" id="KW-0645">Protease</keyword>
<dbReference type="InterPro" id="IPR038765">
    <property type="entry name" value="Papain-like_cys_pep_sf"/>
</dbReference>
<dbReference type="GO" id="GO:0006508">
    <property type="term" value="P:proteolysis"/>
    <property type="evidence" value="ECO:0007669"/>
    <property type="project" value="UniProtKB-KW"/>
</dbReference>
<dbReference type="PROSITE" id="PS50600">
    <property type="entry name" value="ULP_PROTEASE"/>
    <property type="match status" value="1"/>
</dbReference>
<comment type="similarity">
    <text evidence="1">Belongs to the peptidase C48 family.</text>
</comment>
<name>A0A914X3E9_9BILA</name>
<keyword evidence="3" id="KW-0378">Hydrolase</keyword>
<evidence type="ECO:0000313" key="8">
    <source>
        <dbReference type="WBParaSite" id="PSAMB.scaffold5872size10695.g27451.t1"/>
    </source>
</evidence>
<feature type="domain" description="Ubiquitin-like protease family profile" evidence="6">
    <location>
        <begin position="54"/>
        <end position="215"/>
    </location>
</feature>
<dbReference type="InterPro" id="IPR003653">
    <property type="entry name" value="Peptidase_C48_C"/>
</dbReference>
<dbReference type="Gene3D" id="3.40.395.10">
    <property type="entry name" value="Adenoviral Proteinase, Chain A"/>
    <property type="match status" value="1"/>
</dbReference>
<evidence type="ECO:0000256" key="4">
    <source>
        <dbReference type="ARBA" id="ARBA00022807"/>
    </source>
</evidence>
<feature type="region of interest" description="Disordered" evidence="5">
    <location>
        <begin position="1"/>
        <end position="51"/>
    </location>
</feature>
<protein>
    <submittedName>
        <fullName evidence="8">Ubiquitin-like protease family profile domain-containing protein</fullName>
    </submittedName>
</protein>
<dbReference type="Proteomes" id="UP000887566">
    <property type="component" value="Unplaced"/>
</dbReference>
<evidence type="ECO:0000256" key="3">
    <source>
        <dbReference type="ARBA" id="ARBA00022801"/>
    </source>
</evidence>
<evidence type="ECO:0000256" key="1">
    <source>
        <dbReference type="ARBA" id="ARBA00005234"/>
    </source>
</evidence>
<dbReference type="GO" id="GO:0005634">
    <property type="term" value="C:nucleus"/>
    <property type="evidence" value="ECO:0007669"/>
    <property type="project" value="TreeGrafter"/>
</dbReference>
<dbReference type="Pfam" id="PF02902">
    <property type="entry name" value="Peptidase_C48"/>
    <property type="match status" value="1"/>
</dbReference>
<evidence type="ECO:0000313" key="7">
    <source>
        <dbReference type="Proteomes" id="UP000887566"/>
    </source>
</evidence>
<evidence type="ECO:0000259" key="6">
    <source>
        <dbReference type="PROSITE" id="PS50600"/>
    </source>
</evidence>
<organism evidence="7 8">
    <name type="scientific">Plectus sambesii</name>
    <dbReference type="NCBI Taxonomy" id="2011161"/>
    <lineage>
        <taxon>Eukaryota</taxon>
        <taxon>Metazoa</taxon>
        <taxon>Ecdysozoa</taxon>
        <taxon>Nematoda</taxon>
        <taxon>Chromadorea</taxon>
        <taxon>Plectida</taxon>
        <taxon>Plectina</taxon>
        <taxon>Plectoidea</taxon>
        <taxon>Plectidae</taxon>
        <taxon>Plectus</taxon>
    </lineage>
</organism>
<sequence>MTSQPTSMPSMQLPTADPTPNEYPWPTEESWLTEPLPPKHQSPATDKPLPSTVTNIMDDDLNTLRGKAWLNDKVIDSYLALIKARSQLASRERVYAFLTHFNTMLCSRGYTGARSWVKVDIFSHDLLFFPIHDHGNHWTLIVVDMRLWRISYYDSMGNDGNHHLNTISNYLEAEFPEKKAGEHFVPFTCVNEKRLPQQQNTRDCGVFLCQFAEHVARGAPLTFTQTDMPRFRLQMERELKEGRLLQ</sequence>
<reference evidence="8" key="1">
    <citation type="submission" date="2022-11" db="UniProtKB">
        <authorList>
            <consortium name="WormBaseParasite"/>
        </authorList>
    </citation>
    <scope>IDENTIFICATION</scope>
</reference>
<keyword evidence="7" id="KW-1185">Reference proteome</keyword>
<dbReference type="AlphaFoldDB" id="A0A914X3E9"/>
<dbReference type="GO" id="GO:0016926">
    <property type="term" value="P:protein desumoylation"/>
    <property type="evidence" value="ECO:0007669"/>
    <property type="project" value="TreeGrafter"/>
</dbReference>
<dbReference type="SUPFAM" id="SSF54001">
    <property type="entry name" value="Cysteine proteinases"/>
    <property type="match status" value="1"/>
</dbReference>
<dbReference type="PANTHER" id="PTHR12606:SF10">
    <property type="entry name" value="SENTRIN-SPECIFIC PROTEASE 5"/>
    <property type="match status" value="1"/>
</dbReference>
<evidence type="ECO:0000256" key="5">
    <source>
        <dbReference type="SAM" id="MobiDB-lite"/>
    </source>
</evidence>
<accession>A0A914X3E9</accession>